<evidence type="ECO:0000256" key="1">
    <source>
        <dbReference type="ARBA" id="ARBA00006432"/>
    </source>
</evidence>
<dbReference type="Proteomes" id="UP000729357">
    <property type="component" value="Unassembled WGS sequence"/>
</dbReference>
<feature type="domain" description="AMP-dependent synthetase/ligase" evidence="3">
    <location>
        <begin position="33"/>
        <end position="375"/>
    </location>
</feature>
<dbReference type="CDD" id="cd05911">
    <property type="entry name" value="Firefly_Luc_like"/>
    <property type="match status" value="1"/>
</dbReference>
<gene>
    <name evidence="5" type="ORF">KCU98_g1332</name>
</gene>
<evidence type="ECO:0000313" key="6">
    <source>
        <dbReference type="Proteomes" id="UP000729357"/>
    </source>
</evidence>
<sequence>MPIESQYVQFDLPNKDLWSFMFERGKEKRFFDDHVIYQDVKDNRSHTFSAVKQLSVAFGNGLRKHFDWRKGDVLSIISPNDIDIAPCTYGALYVGGVVSPANPAYTPSELGYMLKDSGAKVLLTATALLPTVKEAAKLANIPFENILVLGKERDATTKHFLDICDNESRNVRPTLNPNQDLAFLVYSSGTTGLPKGVMLSHTNIIADVLMIGTGVGQAYDGGKDKILGILPFYHIYGLTGLVHQPLHRGLTTFVVSSFDLEVFCRAIQEHKITFAYVSPPVLVHLVNWKRAQDFDFSSLRMLTSGAAPLTNGLIEKVYKMYGIRPWDEWRESIGSIGKLFPNMTAKMVGDDGNEVAVGESGELWLRGPNVFQGYWNRPKESEEAISRDGYFKTGDVGHVDAKGNFFITDRLKELIKFNGFQVAPAELEGLLMTHKSVADVAVVGVHDAVKHTELPRAYIVLVSGIEGTPEIANEIMEWIKSRVAYYKQLRGGIQFVDAIPKSPTGKILRRVIKDWIAKDASRRMSKL</sequence>
<dbReference type="InterPro" id="IPR000873">
    <property type="entry name" value="AMP-dep_synth/lig_dom"/>
</dbReference>
<comment type="caution">
    <text evidence="5">The sequence shown here is derived from an EMBL/GenBank/DDBJ whole genome shotgun (WGS) entry which is preliminary data.</text>
</comment>
<dbReference type="Pfam" id="PF13193">
    <property type="entry name" value="AMP-binding_C"/>
    <property type="match status" value="1"/>
</dbReference>
<dbReference type="InterPro" id="IPR045851">
    <property type="entry name" value="AMP-bd_C_sf"/>
</dbReference>
<dbReference type="PANTHER" id="PTHR24096">
    <property type="entry name" value="LONG-CHAIN-FATTY-ACID--COA LIGASE"/>
    <property type="match status" value="1"/>
</dbReference>
<evidence type="ECO:0000259" key="3">
    <source>
        <dbReference type="Pfam" id="PF00501"/>
    </source>
</evidence>
<comment type="similarity">
    <text evidence="1">Belongs to the ATP-dependent AMP-binding enzyme family.</text>
</comment>
<dbReference type="FunFam" id="3.30.300.30:FF:000007">
    <property type="entry name" value="4-coumarate--CoA ligase 2"/>
    <property type="match status" value="1"/>
</dbReference>
<dbReference type="InterPro" id="IPR020845">
    <property type="entry name" value="AMP-binding_CS"/>
</dbReference>
<keyword evidence="6" id="KW-1185">Reference proteome</keyword>
<dbReference type="InterPro" id="IPR042099">
    <property type="entry name" value="ANL_N_sf"/>
</dbReference>
<dbReference type="InterPro" id="IPR025110">
    <property type="entry name" value="AMP-bd_C"/>
</dbReference>
<proteinExistence type="inferred from homology"/>
<keyword evidence="2" id="KW-0436">Ligase</keyword>
<dbReference type="Gene3D" id="3.30.300.30">
    <property type="match status" value="1"/>
</dbReference>
<dbReference type="PROSITE" id="PS00455">
    <property type="entry name" value="AMP_BINDING"/>
    <property type="match status" value="1"/>
</dbReference>
<evidence type="ECO:0000313" key="5">
    <source>
        <dbReference type="EMBL" id="KAG9990184.1"/>
    </source>
</evidence>
<feature type="non-terminal residue" evidence="5">
    <location>
        <position position="1"/>
    </location>
</feature>
<dbReference type="SUPFAM" id="SSF56801">
    <property type="entry name" value="Acetyl-CoA synthetase-like"/>
    <property type="match status" value="1"/>
</dbReference>
<feature type="domain" description="AMP-binding enzyme C-terminal" evidence="4">
    <location>
        <begin position="426"/>
        <end position="506"/>
    </location>
</feature>
<name>A0A9P8K257_AURME</name>
<reference evidence="5" key="1">
    <citation type="journal article" date="2021" name="J Fungi (Basel)">
        <title>Virulence traits and population genomics of the black yeast Aureobasidium melanogenum.</title>
        <authorList>
            <person name="Cernosa A."/>
            <person name="Sun X."/>
            <person name="Gostincar C."/>
            <person name="Fang C."/>
            <person name="Gunde-Cimerman N."/>
            <person name="Song Z."/>
        </authorList>
    </citation>
    <scope>NUCLEOTIDE SEQUENCE</scope>
    <source>
        <strain evidence="5">EXF-9298</strain>
    </source>
</reference>
<accession>A0A9P8K257</accession>
<dbReference type="Pfam" id="PF00501">
    <property type="entry name" value="AMP-binding"/>
    <property type="match status" value="1"/>
</dbReference>
<evidence type="ECO:0000259" key="4">
    <source>
        <dbReference type="Pfam" id="PF13193"/>
    </source>
</evidence>
<evidence type="ECO:0000256" key="2">
    <source>
        <dbReference type="ARBA" id="ARBA00022598"/>
    </source>
</evidence>
<dbReference type="EMBL" id="JAHFXS010000043">
    <property type="protein sequence ID" value="KAG9990184.1"/>
    <property type="molecule type" value="Genomic_DNA"/>
</dbReference>
<dbReference type="PANTHER" id="PTHR24096:SF149">
    <property type="entry name" value="AMP-BINDING DOMAIN-CONTAINING PROTEIN-RELATED"/>
    <property type="match status" value="1"/>
</dbReference>
<reference evidence="5" key="2">
    <citation type="submission" date="2021-08" db="EMBL/GenBank/DDBJ databases">
        <authorList>
            <person name="Gostincar C."/>
            <person name="Sun X."/>
            <person name="Song Z."/>
            <person name="Gunde-Cimerman N."/>
        </authorList>
    </citation>
    <scope>NUCLEOTIDE SEQUENCE</scope>
    <source>
        <strain evidence="5">EXF-9298</strain>
    </source>
</reference>
<dbReference type="AlphaFoldDB" id="A0A9P8K257"/>
<dbReference type="GO" id="GO:0016405">
    <property type="term" value="F:CoA-ligase activity"/>
    <property type="evidence" value="ECO:0007669"/>
    <property type="project" value="TreeGrafter"/>
</dbReference>
<dbReference type="Gene3D" id="3.40.50.12780">
    <property type="entry name" value="N-terminal domain of ligase-like"/>
    <property type="match status" value="1"/>
</dbReference>
<organism evidence="5 6">
    <name type="scientific">Aureobasidium melanogenum</name>
    <name type="common">Aureobasidium pullulans var. melanogenum</name>
    <dbReference type="NCBI Taxonomy" id="46634"/>
    <lineage>
        <taxon>Eukaryota</taxon>
        <taxon>Fungi</taxon>
        <taxon>Dikarya</taxon>
        <taxon>Ascomycota</taxon>
        <taxon>Pezizomycotina</taxon>
        <taxon>Dothideomycetes</taxon>
        <taxon>Dothideomycetidae</taxon>
        <taxon>Dothideales</taxon>
        <taxon>Saccotheciaceae</taxon>
        <taxon>Aureobasidium</taxon>
    </lineage>
</organism>
<protein>
    <submittedName>
        <fullName evidence="5">Acetyl-CoA synthetase-like protein</fullName>
    </submittedName>
</protein>